<dbReference type="EMBL" id="CP002779">
    <property type="protein sequence ID" value="AEH24941.1"/>
    <property type="molecule type" value="Genomic_DNA"/>
</dbReference>
<accession>F8AFA9</accession>
<keyword evidence="2" id="KW-1185">Reference proteome</keyword>
<organism evidence="1 2">
    <name type="scientific">Pyrococcus yayanosii (strain CH1 / JCM 16557)</name>
    <dbReference type="NCBI Taxonomy" id="529709"/>
    <lineage>
        <taxon>Archaea</taxon>
        <taxon>Methanobacteriati</taxon>
        <taxon>Methanobacteriota</taxon>
        <taxon>Thermococci</taxon>
        <taxon>Thermococcales</taxon>
        <taxon>Thermococcaceae</taxon>
        <taxon>Pyrococcus</taxon>
    </lineage>
</organism>
<evidence type="ECO:0000313" key="1">
    <source>
        <dbReference type="EMBL" id="AEH24941.1"/>
    </source>
</evidence>
<protein>
    <submittedName>
        <fullName evidence="1">Uncharacterized protein</fullName>
    </submittedName>
</protein>
<dbReference type="AlphaFoldDB" id="F8AFA9"/>
<evidence type="ECO:0000313" key="2">
    <source>
        <dbReference type="Proteomes" id="UP000008386"/>
    </source>
</evidence>
<dbReference type="KEGG" id="pya:PYCH_12670"/>
<name>F8AFA9_PYRYC</name>
<dbReference type="HOGENOM" id="CLU_2784273_0_0_2"/>
<gene>
    <name evidence="1" type="ordered locus">PYCH_12670</name>
</gene>
<reference evidence="1 2" key="1">
    <citation type="journal article" date="2011" name="J. Bacteriol.">
        <title>Complete genome sequence of the obligate piezophilic hyperthermophilic archaeon Pyrococcus yayanosii CH1.</title>
        <authorList>
            <person name="Jun X."/>
            <person name="Lupeng L."/>
            <person name="Minjuan X."/>
            <person name="Oger P."/>
            <person name="Fengping W."/>
            <person name="Jebbar M."/>
            <person name="Xiang X."/>
        </authorList>
    </citation>
    <scope>NUCLEOTIDE SEQUENCE [LARGE SCALE GENOMIC DNA]</scope>
    <source>
        <strain evidence="2">CH1 / JCM 16557</strain>
    </source>
</reference>
<dbReference type="Proteomes" id="UP000008386">
    <property type="component" value="Chromosome"/>
</dbReference>
<sequence length="68" mass="7917">MAHIKYGPVSATREASFRDTQWRKGNTKARGIIRPAKTESKIRKVEIKIDSRVRKTTSILSERRVFMK</sequence>
<proteinExistence type="predicted"/>